<reference evidence="10" key="3">
    <citation type="submission" date="2025-09" db="UniProtKB">
        <authorList>
            <consortium name="Ensembl"/>
        </authorList>
    </citation>
    <scope>IDENTIFICATION</scope>
</reference>
<comment type="subcellular location">
    <subcellularLocation>
        <location evidence="1">Membrane</location>
        <topology evidence="1">Multi-pass membrane protein</topology>
    </subcellularLocation>
</comment>
<evidence type="ECO:0000256" key="2">
    <source>
        <dbReference type="ARBA" id="ARBA00022692"/>
    </source>
</evidence>
<feature type="transmembrane region" description="Helical" evidence="8">
    <location>
        <begin position="31"/>
        <end position="50"/>
    </location>
</feature>
<dbReference type="GO" id="GO:0004930">
    <property type="term" value="F:G protein-coupled receptor activity"/>
    <property type="evidence" value="ECO:0007669"/>
    <property type="project" value="UniProtKB-KW"/>
</dbReference>
<keyword evidence="2 8" id="KW-0812">Transmembrane</keyword>
<dbReference type="InterPro" id="IPR017452">
    <property type="entry name" value="GPCR_Rhodpsn_7TM"/>
</dbReference>
<proteinExistence type="predicted"/>
<evidence type="ECO:0000313" key="11">
    <source>
        <dbReference type="Proteomes" id="UP000314982"/>
    </source>
</evidence>
<dbReference type="Ensembl" id="ENSHHUT00000026070.1">
    <property type="protein sequence ID" value="ENSHHUP00000025093.1"/>
    <property type="gene ID" value="ENSHHUG00000015650.1"/>
</dbReference>
<evidence type="ECO:0000256" key="4">
    <source>
        <dbReference type="ARBA" id="ARBA00023040"/>
    </source>
</evidence>
<dbReference type="STRING" id="62062.ENSHHUP00000025093"/>
<evidence type="ECO:0000256" key="1">
    <source>
        <dbReference type="ARBA" id="ARBA00004141"/>
    </source>
</evidence>
<dbReference type="GeneTree" id="ENSGT01030000234549"/>
<dbReference type="Pfam" id="PF00001">
    <property type="entry name" value="7tm_1"/>
    <property type="match status" value="1"/>
</dbReference>
<evidence type="ECO:0000313" key="10">
    <source>
        <dbReference type="Ensembl" id="ENSHHUP00000025093.1"/>
    </source>
</evidence>
<accession>A0A4W5LGP3</accession>
<dbReference type="InterPro" id="IPR050125">
    <property type="entry name" value="GPCR_opsins"/>
</dbReference>
<dbReference type="PANTHER" id="PTHR24240">
    <property type="entry name" value="OPSIN"/>
    <property type="match status" value="1"/>
</dbReference>
<reference evidence="11" key="1">
    <citation type="submission" date="2018-06" db="EMBL/GenBank/DDBJ databases">
        <title>Genome assembly of Danube salmon.</title>
        <authorList>
            <person name="Macqueen D.J."/>
            <person name="Gundappa M.K."/>
        </authorList>
    </citation>
    <scope>NUCLEOTIDE SEQUENCE [LARGE SCALE GENOMIC DNA]</scope>
</reference>
<reference evidence="10" key="2">
    <citation type="submission" date="2025-08" db="UniProtKB">
        <authorList>
            <consortium name="Ensembl"/>
        </authorList>
    </citation>
    <scope>IDENTIFICATION</scope>
</reference>
<dbReference type="GO" id="GO:0016020">
    <property type="term" value="C:membrane"/>
    <property type="evidence" value="ECO:0007669"/>
    <property type="project" value="UniProtKB-SubCell"/>
</dbReference>
<evidence type="ECO:0000256" key="8">
    <source>
        <dbReference type="SAM" id="Phobius"/>
    </source>
</evidence>
<dbReference type="PROSITE" id="PS50262">
    <property type="entry name" value="G_PROTEIN_RECEP_F1_2"/>
    <property type="match status" value="1"/>
</dbReference>
<keyword evidence="7" id="KW-0807">Transducer</keyword>
<evidence type="ECO:0000256" key="6">
    <source>
        <dbReference type="ARBA" id="ARBA00023170"/>
    </source>
</evidence>
<dbReference type="InterPro" id="IPR000276">
    <property type="entry name" value="GPCR_Rhodpsn"/>
</dbReference>
<organism evidence="10 11">
    <name type="scientific">Hucho hucho</name>
    <name type="common">huchen</name>
    <dbReference type="NCBI Taxonomy" id="62062"/>
    <lineage>
        <taxon>Eukaryota</taxon>
        <taxon>Metazoa</taxon>
        <taxon>Chordata</taxon>
        <taxon>Craniata</taxon>
        <taxon>Vertebrata</taxon>
        <taxon>Euteleostomi</taxon>
        <taxon>Actinopterygii</taxon>
        <taxon>Neopterygii</taxon>
        <taxon>Teleostei</taxon>
        <taxon>Protacanthopterygii</taxon>
        <taxon>Salmoniformes</taxon>
        <taxon>Salmonidae</taxon>
        <taxon>Salmoninae</taxon>
        <taxon>Hucho</taxon>
    </lineage>
</organism>
<dbReference type="PRINTS" id="PR00237">
    <property type="entry name" value="GPCRRHODOPSN"/>
</dbReference>
<dbReference type="AlphaFoldDB" id="A0A4W5LGP3"/>
<keyword evidence="11" id="KW-1185">Reference proteome</keyword>
<dbReference type="Proteomes" id="UP000314982">
    <property type="component" value="Unassembled WGS sequence"/>
</dbReference>
<dbReference type="Gene3D" id="1.20.1070.10">
    <property type="entry name" value="Rhodopsin 7-helix transmembrane proteins"/>
    <property type="match status" value="1"/>
</dbReference>
<feature type="transmembrane region" description="Helical" evidence="8">
    <location>
        <begin position="155"/>
        <end position="177"/>
    </location>
</feature>
<evidence type="ECO:0000256" key="7">
    <source>
        <dbReference type="ARBA" id="ARBA00023224"/>
    </source>
</evidence>
<evidence type="ECO:0000256" key="5">
    <source>
        <dbReference type="ARBA" id="ARBA00023136"/>
    </source>
</evidence>
<keyword evidence="4" id="KW-0297">G-protein coupled receptor</keyword>
<name>A0A4W5LGP3_9TELE</name>
<keyword evidence="3 8" id="KW-1133">Transmembrane helix</keyword>
<dbReference type="SUPFAM" id="SSF81321">
    <property type="entry name" value="Family A G protein-coupled receptor-like"/>
    <property type="match status" value="1"/>
</dbReference>
<feature type="transmembrane region" description="Helical" evidence="8">
    <location>
        <begin position="6"/>
        <end position="24"/>
    </location>
</feature>
<feature type="domain" description="G-protein coupled receptors family 1 profile" evidence="9">
    <location>
        <begin position="1"/>
        <end position="169"/>
    </location>
</feature>
<feature type="transmembrane region" description="Helical" evidence="8">
    <location>
        <begin position="70"/>
        <end position="90"/>
    </location>
</feature>
<sequence>LSMVVGGFTVTLAMALQGYFFLGVTRCNIEGFFTTMGGEIALWSLVLLAIEHYIVVCKPMTNYRFNERPAIVGVTFTWIMALPCSVPPFLTLNVRVCVCVCVCVLIPEGMQCSCGIDYYSIHLVHPPLLHPSVNTQDYYISKTTQRAEKEVTRMVIAMGITFLICWVPYPTVAWYIFANHHDEAELVILVFLKESRCPLGCWVACTSSQQSTNKTLHHCPVVYKCRFAETF</sequence>
<keyword evidence="5 8" id="KW-0472">Membrane</keyword>
<evidence type="ECO:0000259" key="9">
    <source>
        <dbReference type="PROSITE" id="PS50262"/>
    </source>
</evidence>
<evidence type="ECO:0000256" key="3">
    <source>
        <dbReference type="ARBA" id="ARBA00022989"/>
    </source>
</evidence>
<protein>
    <submittedName>
        <fullName evidence="10">Rhodopsin</fullName>
    </submittedName>
</protein>
<keyword evidence="6" id="KW-0675">Receptor</keyword>